<evidence type="ECO:0008006" key="4">
    <source>
        <dbReference type="Google" id="ProtNLM"/>
    </source>
</evidence>
<feature type="coiled-coil region" evidence="1">
    <location>
        <begin position="51"/>
        <end position="78"/>
    </location>
</feature>
<gene>
    <name evidence="2" type="ORF">ALPR1_18663</name>
</gene>
<dbReference type="Pfam" id="PF03993">
    <property type="entry name" value="DUF349"/>
    <property type="match status" value="2"/>
</dbReference>
<dbReference type="AlphaFoldDB" id="A3HWW4"/>
<dbReference type="STRING" id="388413.ALPR1_18663"/>
<keyword evidence="1" id="KW-0175">Coiled coil</keyword>
<evidence type="ECO:0000313" key="3">
    <source>
        <dbReference type="Proteomes" id="UP000003919"/>
    </source>
</evidence>
<accession>A3HWW4</accession>
<dbReference type="InterPro" id="IPR007139">
    <property type="entry name" value="DUF349"/>
</dbReference>
<evidence type="ECO:0000313" key="2">
    <source>
        <dbReference type="EMBL" id="EAZ81087.2"/>
    </source>
</evidence>
<comment type="caution">
    <text evidence="2">The sequence shown here is derived from an EMBL/GenBank/DDBJ whole genome shotgun (WGS) entry which is preliminary data.</text>
</comment>
<proteinExistence type="predicted"/>
<protein>
    <recommendedName>
        <fullName evidence="4">DUF349 domain-containing protein</fullName>
    </recommendedName>
</protein>
<dbReference type="HOGENOM" id="CLU_660081_0_0_10"/>
<name>A3HWW4_9BACT</name>
<dbReference type="EMBL" id="AAXU02000001">
    <property type="protein sequence ID" value="EAZ81087.2"/>
    <property type="molecule type" value="Genomic_DNA"/>
</dbReference>
<reference evidence="2 3" key="1">
    <citation type="journal article" date="2011" name="J. Bacteriol.">
        <title>Complete genome sequence of Algoriphagus sp. PR1, bacterial prey of a colony-forming choanoflagellate.</title>
        <authorList>
            <person name="Alegado R.A."/>
            <person name="Ferriera S."/>
            <person name="Nusbaum C."/>
            <person name="Young S.K."/>
            <person name="Zeng Q."/>
            <person name="Imamovic A."/>
            <person name="Fairclough S.R."/>
            <person name="King N."/>
        </authorList>
    </citation>
    <scope>NUCLEOTIDE SEQUENCE [LARGE SCALE GENOMIC DNA]</scope>
    <source>
        <strain evidence="2 3">PR1</strain>
    </source>
</reference>
<organism evidence="2 3">
    <name type="scientific">Algoriphagus machipongonensis</name>
    <dbReference type="NCBI Taxonomy" id="388413"/>
    <lineage>
        <taxon>Bacteria</taxon>
        <taxon>Pseudomonadati</taxon>
        <taxon>Bacteroidota</taxon>
        <taxon>Cytophagia</taxon>
        <taxon>Cytophagales</taxon>
        <taxon>Cyclobacteriaceae</taxon>
        <taxon>Algoriphagus</taxon>
    </lineage>
</organism>
<dbReference type="Proteomes" id="UP000003919">
    <property type="component" value="Chromosome"/>
</dbReference>
<sequence>MPKIENDHLTYCSAMEHPFGYIKDNEVYLKGFLGQEDRVIGEVKEDEASTLKYFENRFEQLKEKVEKLKSDIEENQNKGSFLMKLIHLRDSLMKSDALGDFVPLIEELNKQEEFLNEIIQANRTKNLEVKKGLILEAEELKDDTDWKATTEAYKELKLRWIKTGPVDKEIEEEIEAQFNDAVQHFFENRRHYFEGLALQAEENIKVYESLVVQAREAHDFPDAKVAFEISKKIQKEWKSAGKVPAEKRQPLWDEFSRLNNRIFSRFKRSMNTGPTMHPREVIRKAEELTAEVKSLTTQPTTRELIEKAKGIQQEWKKLPMRKPKEVNLTARSYQFFMDIVFEKAFLEKLVHGKYEDFDEKPLEEQKQIKTALLKDLLHRDQTELDTAQNNSENFRVETKDFEIMMRKKLSGLKRKVDVKNYILRQLSFK</sequence>
<evidence type="ECO:0000256" key="1">
    <source>
        <dbReference type="SAM" id="Coils"/>
    </source>
</evidence>
<keyword evidence="3" id="KW-1185">Reference proteome</keyword>
<dbReference type="EMBL" id="CM001023">
    <property type="protein sequence ID" value="EAZ81087.2"/>
    <property type="molecule type" value="Genomic_DNA"/>
</dbReference>
<dbReference type="eggNOG" id="COG1196">
    <property type="taxonomic scope" value="Bacteria"/>
</dbReference>